<dbReference type="SUPFAM" id="SSF56796">
    <property type="entry name" value="Dehydroquinate synthase-like"/>
    <property type="match status" value="1"/>
</dbReference>
<feature type="binding site" evidence="4">
    <location>
        <position position="124"/>
    </location>
    <ligand>
        <name>NAD(+)</name>
        <dbReference type="ChEBI" id="CHEBI:57540"/>
    </ligand>
</feature>
<dbReference type="PANTHER" id="PTHR43616:SF3">
    <property type="entry name" value="HYDROXYCARBOXYLATE DEHYDROGENASE A"/>
    <property type="match status" value="1"/>
</dbReference>
<evidence type="ECO:0000256" key="3">
    <source>
        <dbReference type="PIRSR" id="PIRSR000112-1"/>
    </source>
</evidence>
<dbReference type="Pfam" id="PF00465">
    <property type="entry name" value="Fe-ADH"/>
    <property type="match status" value="1"/>
</dbReference>
<feature type="binding site" evidence="4">
    <location>
        <begin position="93"/>
        <end position="97"/>
    </location>
    <ligand>
        <name>NAD(+)</name>
        <dbReference type="ChEBI" id="CHEBI:57540"/>
    </ligand>
</feature>
<gene>
    <name evidence="6" type="primary">gldA_1</name>
    <name evidence="6" type="ORF">CLOSAC_12200</name>
</gene>
<dbReference type="PANTHER" id="PTHR43616">
    <property type="entry name" value="GLYCEROL DEHYDROGENASE"/>
    <property type="match status" value="1"/>
</dbReference>
<dbReference type="InterPro" id="IPR016205">
    <property type="entry name" value="Glycerol_DH"/>
</dbReference>
<feature type="domain" description="Alcohol dehydrogenase iron-type/glycerol dehydrogenase GldA" evidence="5">
    <location>
        <begin position="7"/>
        <end position="152"/>
    </location>
</feature>
<keyword evidence="4" id="KW-0520">NAD</keyword>
<comment type="caution">
    <text evidence="6">The sequence shown here is derived from an EMBL/GenBank/DDBJ whole genome shotgun (WGS) entry which is preliminary data.</text>
</comment>
<sequence length="359" mass="40121">MSLIQTPYEYVNEPNIIKKAGIYVKAWGANALIIGGKTALAITQKEIIKSFEENNIKFRIKEFTGYPTEKTISEFTKYGEEQKVDVIVGIGGGRAIDTAKAVGNKLNISIVAIPTIAATCASWTAVSVIYDEHGSQIDYLNSKHSANAVLADTNILANAPDRYLKAGIVDTFAKWYETEPNLKNISDSLQLKLKIQVAKLAFDDLKETSSRYFECKDRGKNLQDFKQIVDSIVLLAGLVGSIRSDEFYGGLAHPFYSSSTKIPETRHKLHGEKVAFGILTQLVLEEKPREELIEAFNLFKKFNVPTTLKEIGIIDEIEEKVNFIAEDVLKHSQFYKGINYKLTRDIIKNAIFKADNIGK</sequence>
<dbReference type="GO" id="GO:0008888">
    <property type="term" value="F:glycerol dehydrogenase (NAD+) activity"/>
    <property type="evidence" value="ECO:0007669"/>
    <property type="project" value="UniProtKB-EC"/>
</dbReference>
<evidence type="ECO:0000256" key="2">
    <source>
        <dbReference type="ARBA" id="ARBA00023002"/>
    </source>
</evidence>
<dbReference type="RefSeq" id="WP_077864616.1">
    <property type="nucleotide sequence ID" value="NZ_LZYZ01000002.1"/>
</dbReference>
<evidence type="ECO:0000256" key="4">
    <source>
        <dbReference type="PIRSR" id="PIRSR000112-3"/>
    </source>
</evidence>
<name>A0A1S8NCZ5_CLOSA</name>
<feature type="binding site" evidence="3">
    <location>
        <position position="253"/>
    </location>
    <ligand>
        <name>glycerol</name>
        <dbReference type="ChEBI" id="CHEBI:17754"/>
    </ligand>
</feature>
<dbReference type="InterPro" id="IPR001670">
    <property type="entry name" value="ADH_Fe/GldA"/>
</dbReference>
<dbReference type="Gene3D" id="3.40.50.1970">
    <property type="match status" value="1"/>
</dbReference>
<accession>A0A1S8NCZ5</accession>
<proteinExistence type="predicted"/>
<comment type="cofactor">
    <cofactor evidence="3">
        <name>Zn(2+)</name>
        <dbReference type="ChEBI" id="CHEBI:29105"/>
    </cofactor>
    <text evidence="3">Binds 1 zinc ion per subunit.</text>
</comment>
<protein>
    <submittedName>
        <fullName evidence="6">Glycerol dehydrogenase</fullName>
        <ecNumber evidence="6">1.1.1.6</ecNumber>
    </submittedName>
</protein>
<dbReference type="EMBL" id="LZYZ01000002">
    <property type="protein sequence ID" value="OOM14347.1"/>
    <property type="molecule type" value="Genomic_DNA"/>
</dbReference>
<dbReference type="Gene3D" id="1.20.1090.10">
    <property type="entry name" value="Dehydroquinate synthase-like - alpha domain"/>
    <property type="match status" value="1"/>
</dbReference>
<evidence type="ECO:0000259" key="5">
    <source>
        <dbReference type="Pfam" id="PF00465"/>
    </source>
</evidence>
<feature type="binding site" evidence="3">
    <location>
        <position position="170"/>
    </location>
    <ligand>
        <name>glycerol</name>
        <dbReference type="ChEBI" id="CHEBI:17754"/>
    </ligand>
</feature>
<evidence type="ECO:0000256" key="1">
    <source>
        <dbReference type="ARBA" id="ARBA00022723"/>
    </source>
</evidence>
<organism evidence="6 7">
    <name type="scientific">Clostridium saccharobutylicum</name>
    <dbReference type="NCBI Taxonomy" id="169679"/>
    <lineage>
        <taxon>Bacteria</taxon>
        <taxon>Bacillati</taxon>
        <taxon>Bacillota</taxon>
        <taxon>Clostridia</taxon>
        <taxon>Eubacteriales</taxon>
        <taxon>Clostridiaceae</taxon>
        <taxon>Clostridium</taxon>
    </lineage>
</organism>
<keyword evidence="3" id="KW-0862">Zinc</keyword>
<evidence type="ECO:0000313" key="7">
    <source>
        <dbReference type="Proteomes" id="UP000191154"/>
    </source>
</evidence>
<dbReference type="PIRSF" id="PIRSF000112">
    <property type="entry name" value="Glycerol_dehydrogenase"/>
    <property type="match status" value="1"/>
</dbReference>
<dbReference type="Proteomes" id="UP000191154">
    <property type="component" value="Unassembled WGS sequence"/>
</dbReference>
<keyword evidence="2 6" id="KW-0560">Oxidoreductase</keyword>
<evidence type="ECO:0000313" key="6">
    <source>
        <dbReference type="EMBL" id="OOM14347.1"/>
    </source>
</evidence>
<dbReference type="CDD" id="cd08550">
    <property type="entry name" value="GlyDH-like"/>
    <property type="match status" value="1"/>
</dbReference>
<reference evidence="6 7" key="1">
    <citation type="submission" date="2016-05" db="EMBL/GenBank/DDBJ databases">
        <title>Microbial solvent formation.</title>
        <authorList>
            <person name="Poehlein A."/>
            <person name="Montoya Solano J.D."/>
            <person name="Flitsch S."/>
            <person name="Krabben P."/>
            <person name="Duerre P."/>
            <person name="Daniel R."/>
        </authorList>
    </citation>
    <scope>NUCLEOTIDE SEQUENCE [LARGE SCALE GENOMIC DNA]</scope>
    <source>
        <strain evidence="6 7">L1-8</strain>
    </source>
</reference>
<keyword evidence="1 3" id="KW-0479">Metal-binding</keyword>
<feature type="binding site" evidence="4">
    <location>
        <position position="130"/>
    </location>
    <ligand>
        <name>NAD(+)</name>
        <dbReference type="ChEBI" id="CHEBI:57540"/>
    </ligand>
</feature>
<feature type="binding site" evidence="3">
    <location>
        <position position="270"/>
    </location>
    <ligand>
        <name>glycerol</name>
        <dbReference type="ChEBI" id="CHEBI:17754"/>
    </ligand>
</feature>
<dbReference type="GO" id="GO:0046872">
    <property type="term" value="F:metal ion binding"/>
    <property type="evidence" value="ECO:0007669"/>
    <property type="project" value="UniProtKB-KW"/>
</dbReference>
<dbReference type="EC" id="1.1.1.6" evidence="6"/>
<dbReference type="AlphaFoldDB" id="A0A1S8NCZ5"/>